<dbReference type="Gene3D" id="1.20.890.10">
    <property type="entry name" value="cAMP-dependent protein kinase regulatory subunit, dimerization-anchoring domain"/>
    <property type="match status" value="1"/>
</dbReference>
<proteinExistence type="predicted"/>
<gene>
    <name evidence="2" type="ORF">CEUSTIGMA_g2619.t1</name>
</gene>
<protein>
    <recommendedName>
        <fullName evidence="1">EF-hand domain-containing protein</fullName>
    </recommendedName>
</protein>
<dbReference type="OrthoDB" id="10260455at2759"/>
<reference evidence="2 3" key="1">
    <citation type="submission" date="2017-08" db="EMBL/GenBank/DDBJ databases">
        <title>Acidophilic green algal genome provides insights into adaptation to an acidic environment.</title>
        <authorList>
            <person name="Hirooka S."/>
            <person name="Hirose Y."/>
            <person name="Kanesaki Y."/>
            <person name="Higuchi S."/>
            <person name="Fujiwara T."/>
            <person name="Onuma R."/>
            <person name="Era A."/>
            <person name="Ohbayashi R."/>
            <person name="Uzuka A."/>
            <person name="Nozaki H."/>
            <person name="Yoshikawa H."/>
            <person name="Miyagishima S.Y."/>
        </authorList>
    </citation>
    <scope>NUCLEOTIDE SEQUENCE [LARGE SCALE GENOMIC DNA]</scope>
    <source>
        <strain evidence="2 3">NIES-2499</strain>
    </source>
</reference>
<dbReference type="InterPro" id="IPR039879">
    <property type="entry name" value="EFC10"/>
</dbReference>
<dbReference type="EMBL" id="BEGY01000011">
    <property type="protein sequence ID" value="GAX75175.1"/>
    <property type="molecule type" value="Genomic_DNA"/>
</dbReference>
<dbReference type="PROSITE" id="PS50222">
    <property type="entry name" value="EF_HAND_2"/>
    <property type="match status" value="1"/>
</dbReference>
<evidence type="ECO:0000313" key="2">
    <source>
        <dbReference type="EMBL" id="GAX75175.1"/>
    </source>
</evidence>
<sequence>MMDPRVAAEEYLEQHKIPQLLESLAAQLMFSKPEDPKAFMVKALEKAKESGTQSLLTSDDLHTMFSMFDITKRGVITAEQANNALSSILGPSADLTASGVEPNAFLTKDQFVHAMMEALKRNVPYKK</sequence>
<accession>A0A250WWK3</accession>
<dbReference type="InterPro" id="IPR002048">
    <property type="entry name" value="EF_hand_dom"/>
</dbReference>
<evidence type="ECO:0000259" key="1">
    <source>
        <dbReference type="PROSITE" id="PS50222"/>
    </source>
</evidence>
<dbReference type="STRING" id="1157962.A0A250WWK3"/>
<keyword evidence="3" id="KW-1185">Reference proteome</keyword>
<dbReference type="InterPro" id="IPR011992">
    <property type="entry name" value="EF-hand-dom_pair"/>
</dbReference>
<evidence type="ECO:0000313" key="3">
    <source>
        <dbReference type="Proteomes" id="UP000232323"/>
    </source>
</evidence>
<feature type="domain" description="EF-hand" evidence="1">
    <location>
        <begin position="56"/>
        <end position="91"/>
    </location>
</feature>
<dbReference type="CDD" id="cd22976">
    <property type="entry name" value="DD_EFCAB10"/>
    <property type="match status" value="1"/>
</dbReference>
<dbReference type="Proteomes" id="UP000232323">
    <property type="component" value="Unassembled WGS sequence"/>
</dbReference>
<dbReference type="InterPro" id="IPR049760">
    <property type="entry name" value="DD_EFCAB10"/>
</dbReference>
<name>A0A250WWK3_9CHLO</name>
<dbReference type="GO" id="GO:0005509">
    <property type="term" value="F:calcium ion binding"/>
    <property type="evidence" value="ECO:0007669"/>
    <property type="project" value="InterPro"/>
</dbReference>
<dbReference type="AlphaFoldDB" id="A0A250WWK3"/>
<dbReference type="PANTHER" id="PTHR21847:SF1">
    <property type="entry name" value="EF-HAND CALCIUM-BINDING DOMAIN-CONTAINING PROTEIN 10"/>
    <property type="match status" value="1"/>
</dbReference>
<dbReference type="SUPFAM" id="SSF47473">
    <property type="entry name" value="EF-hand"/>
    <property type="match status" value="1"/>
</dbReference>
<organism evidence="2 3">
    <name type="scientific">Chlamydomonas eustigma</name>
    <dbReference type="NCBI Taxonomy" id="1157962"/>
    <lineage>
        <taxon>Eukaryota</taxon>
        <taxon>Viridiplantae</taxon>
        <taxon>Chlorophyta</taxon>
        <taxon>core chlorophytes</taxon>
        <taxon>Chlorophyceae</taxon>
        <taxon>CS clade</taxon>
        <taxon>Chlamydomonadales</taxon>
        <taxon>Chlamydomonadaceae</taxon>
        <taxon>Chlamydomonas</taxon>
    </lineage>
</organism>
<dbReference type="PANTHER" id="PTHR21847">
    <property type="entry name" value="EF-HAND CALCIUM-BINDING DOMAIN-CONTAINING PROTEIN 10"/>
    <property type="match status" value="1"/>
</dbReference>
<comment type="caution">
    <text evidence="2">The sequence shown here is derived from an EMBL/GenBank/DDBJ whole genome shotgun (WGS) entry which is preliminary data.</text>
</comment>
<dbReference type="SUPFAM" id="SSF47391">
    <property type="entry name" value="Dimerization-anchoring domain of cAMP-dependent PK regulatory subunit"/>
    <property type="match status" value="1"/>
</dbReference>